<sequence>MPAARLAHVQDLLNQHATIRALVAQRRREIELLDAVRAQLPTPLREHCLDVSIAEDCMTLFLDAPVWATRIRFLADDIIASLNLTRITRIRTQIRVDQPKKPAAEKKTGQARGLTADAARHLLDAAGDMEDPTLRETFRRFALRHIEHTATDEV</sequence>
<proteinExistence type="predicted"/>
<dbReference type="InterPro" id="IPR007922">
    <property type="entry name" value="DciA-like"/>
</dbReference>
<dbReference type="Pfam" id="PF05258">
    <property type="entry name" value="DciA"/>
    <property type="match status" value="1"/>
</dbReference>
<dbReference type="EMBL" id="JBHUHX010000015">
    <property type="protein sequence ID" value="MFD2111654.1"/>
    <property type="molecule type" value="Genomic_DNA"/>
</dbReference>
<gene>
    <name evidence="1" type="ORF">ACFSJC_07365</name>
</gene>
<accession>A0ABW4Y6K1</accession>
<organism evidence="1 2">
    <name type="scientific">Thiorhodococcus fuscus</name>
    <dbReference type="NCBI Taxonomy" id="527200"/>
    <lineage>
        <taxon>Bacteria</taxon>
        <taxon>Pseudomonadati</taxon>
        <taxon>Pseudomonadota</taxon>
        <taxon>Gammaproteobacteria</taxon>
        <taxon>Chromatiales</taxon>
        <taxon>Chromatiaceae</taxon>
        <taxon>Thiorhodococcus</taxon>
    </lineage>
</organism>
<name>A0ABW4Y6K1_9GAMM</name>
<comment type="caution">
    <text evidence="1">The sequence shown here is derived from an EMBL/GenBank/DDBJ whole genome shotgun (WGS) entry which is preliminary data.</text>
</comment>
<dbReference type="RefSeq" id="WP_386025262.1">
    <property type="nucleotide sequence ID" value="NZ_JBHUHX010000015.1"/>
</dbReference>
<evidence type="ECO:0000313" key="2">
    <source>
        <dbReference type="Proteomes" id="UP001597337"/>
    </source>
</evidence>
<dbReference type="Proteomes" id="UP001597337">
    <property type="component" value="Unassembled WGS sequence"/>
</dbReference>
<protein>
    <submittedName>
        <fullName evidence="1">DciA family protein</fullName>
    </submittedName>
</protein>
<reference evidence="2" key="1">
    <citation type="journal article" date="2019" name="Int. J. Syst. Evol. Microbiol.">
        <title>The Global Catalogue of Microorganisms (GCM) 10K type strain sequencing project: providing services to taxonomists for standard genome sequencing and annotation.</title>
        <authorList>
            <consortium name="The Broad Institute Genomics Platform"/>
            <consortium name="The Broad Institute Genome Sequencing Center for Infectious Disease"/>
            <person name="Wu L."/>
            <person name="Ma J."/>
        </authorList>
    </citation>
    <scope>NUCLEOTIDE SEQUENCE [LARGE SCALE GENOMIC DNA]</scope>
    <source>
        <strain evidence="2">KACC 12597</strain>
    </source>
</reference>
<evidence type="ECO:0000313" key="1">
    <source>
        <dbReference type="EMBL" id="MFD2111654.1"/>
    </source>
</evidence>
<keyword evidence="2" id="KW-1185">Reference proteome</keyword>